<dbReference type="Gene3D" id="3.30.450.150">
    <property type="entry name" value="Haem-degrading domain"/>
    <property type="match status" value="1"/>
</dbReference>
<sequence>MAGNVYHAKVALTRAQAKAMLEGAVAQARKADLPPLTIVVLDGGGHLIAAEREDGCAPLRFPVAQGKAFAALGIGVASGVIGERNSERPAFLASVAAASQGHFVAVAGGVPILDQSGYVIGAVGVSGASSGEDEQTAIAGIDAAGLAWGLEPAPDK</sequence>
<keyword evidence="2" id="KW-1185">Reference proteome</keyword>
<evidence type="ECO:0000313" key="2">
    <source>
        <dbReference type="Proteomes" id="UP000237647"/>
    </source>
</evidence>
<dbReference type="EMBL" id="PVTK01000001">
    <property type="protein sequence ID" value="PRY66778.1"/>
    <property type="molecule type" value="Genomic_DNA"/>
</dbReference>
<dbReference type="OrthoDB" id="9815788at2"/>
<protein>
    <submittedName>
        <fullName evidence="1">Uncharacterized protein GlcG (DUF336 family)</fullName>
    </submittedName>
</protein>
<name>A0A2T0V9P7_9GAMM</name>
<dbReference type="AlphaFoldDB" id="A0A2T0V9P7"/>
<dbReference type="Proteomes" id="UP000237647">
    <property type="component" value="Unassembled WGS sequence"/>
</dbReference>
<dbReference type="PANTHER" id="PTHR34309:SF10">
    <property type="entry name" value="SLR1406 PROTEIN"/>
    <property type="match status" value="1"/>
</dbReference>
<dbReference type="InterPro" id="IPR005624">
    <property type="entry name" value="PduO/GlcC-like"/>
</dbReference>
<dbReference type="PANTHER" id="PTHR34309">
    <property type="entry name" value="SLR1406 PROTEIN"/>
    <property type="match status" value="1"/>
</dbReference>
<evidence type="ECO:0000313" key="1">
    <source>
        <dbReference type="EMBL" id="PRY66778.1"/>
    </source>
</evidence>
<dbReference type="RefSeq" id="WP_106373719.1">
    <property type="nucleotide sequence ID" value="NZ_PVTK01000001.1"/>
</dbReference>
<dbReference type="InterPro" id="IPR038084">
    <property type="entry name" value="PduO/GlcC-like_sf"/>
</dbReference>
<proteinExistence type="predicted"/>
<dbReference type="SUPFAM" id="SSF143744">
    <property type="entry name" value="GlcG-like"/>
    <property type="match status" value="1"/>
</dbReference>
<accession>A0A2T0V9P7</accession>
<dbReference type="Pfam" id="PF03928">
    <property type="entry name" value="HbpS-like"/>
    <property type="match status" value="1"/>
</dbReference>
<comment type="caution">
    <text evidence="1">The sequence shown here is derived from an EMBL/GenBank/DDBJ whole genome shotgun (WGS) entry which is preliminary data.</text>
</comment>
<gene>
    <name evidence="1" type="ORF">B0H98_101773</name>
</gene>
<dbReference type="InterPro" id="IPR052517">
    <property type="entry name" value="GlcG_carb_metab_protein"/>
</dbReference>
<organism evidence="1 2">
    <name type="scientific">Vreelandella songnenensis</name>
    <dbReference type="NCBI Taxonomy" id="1176243"/>
    <lineage>
        <taxon>Bacteria</taxon>
        <taxon>Pseudomonadati</taxon>
        <taxon>Pseudomonadota</taxon>
        <taxon>Gammaproteobacteria</taxon>
        <taxon>Oceanospirillales</taxon>
        <taxon>Halomonadaceae</taxon>
        <taxon>Vreelandella</taxon>
    </lineage>
</organism>
<reference evidence="1 2" key="1">
    <citation type="submission" date="2018-03" db="EMBL/GenBank/DDBJ databases">
        <title>Genomic Encyclopedia of Type Strains, Phase III (KMG-III): the genomes of soil and plant-associated and newly described type strains.</title>
        <authorList>
            <person name="Whitman W."/>
        </authorList>
    </citation>
    <scope>NUCLEOTIDE SEQUENCE [LARGE SCALE GENOMIC DNA]</scope>
    <source>
        <strain evidence="1 2">CGMCC 1.12152</strain>
    </source>
</reference>